<dbReference type="Pfam" id="PF00248">
    <property type="entry name" value="Aldo_ket_red"/>
    <property type="match status" value="1"/>
</dbReference>
<gene>
    <name evidence="3" type="ORF">AO440_000812</name>
</gene>
<dbReference type="Gene3D" id="3.20.20.100">
    <property type="entry name" value="NADP-dependent oxidoreductase domain"/>
    <property type="match status" value="1"/>
</dbReference>
<keyword evidence="1" id="KW-0560">Oxidoreductase</keyword>
<dbReference type="VEuPathDB" id="FungiDB:GWK60_D04917"/>
<dbReference type="SUPFAM" id="SSF51430">
    <property type="entry name" value="NAD(P)-linked oxidoreductase"/>
    <property type="match status" value="1"/>
</dbReference>
<dbReference type="AlphaFoldDB" id="A0A0W0CCU5"/>
<protein>
    <submittedName>
        <fullName evidence="3">Putative pyridoxal reductase</fullName>
    </submittedName>
</protein>
<dbReference type="VEuPathDB" id="FungiDB:CAGL0D04752g"/>
<accession>A0A0W0CCU5</accession>
<dbReference type="InterPro" id="IPR050791">
    <property type="entry name" value="Aldo-Keto_reductase"/>
</dbReference>
<dbReference type="PANTHER" id="PTHR43625:SF78">
    <property type="entry name" value="PYRIDOXAL REDUCTASE-RELATED"/>
    <property type="match status" value="1"/>
</dbReference>
<dbReference type="VEuPathDB" id="FungiDB:GVI51_D04697"/>
<dbReference type="Proteomes" id="UP000054886">
    <property type="component" value="Unassembled WGS sequence"/>
</dbReference>
<evidence type="ECO:0000259" key="2">
    <source>
        <dbReference type="Pfam" id="PF00248"/>
    </source>
</evidence>
<comment type="caution">
    <text evidence="3">The sequence shown here is derived from an EMBL/GenBank/DDBJ whole genome shotgun (WGS) entry which is preliminary data.</text>
</comment>
<dbReference type="PANTHER" id="PTHR43625">
    <property type="entry name" value="AFLATOXIN B1 ALDEHYDE REDUCTASE"/>
    <property type="match status" value="1"/>
</dbReference>
<organism evidence="3 4">
    <name type="scientific">Candida glabrata</name>
    <name type="common">Yeast</name>
    <name type="synonym">Torulopsis glabrata</name>
    <dbReference type="NCBI Taxonomy" id="5478"/>
    <lineage>
        <taxon>Eukaryota</taxon>
        <taxon>Fungi</taxon>
        <taxon>Dikarya</taxon>
        <taxon>Ascomycota</taxon>
        <taxon>Saccharomycotina</taxon>
        <taxon>Saccharomycetes</taxon>
        <taxon>Saccharomycetales</taxon>
        <taxon>Saccharomycetaceae</taxon>
        <taxon>Nakaseomyces</taxon>
    </lineage>
</organism>
<dbReference type="InterPro" id="IPR036812">
    <property type="entry name" value="NAD(P)_OxRdtase_dom_sf"/>
</dbReference>
<evidence type="ECO:0000313" key="3">
    <source>
        <dbReference type="EMBL" id="KTB11844.1"/>
    </source>
</evidence>
<evidence type="ECO:0000313" key="4">
    <source>
        <dbReference type="Proteomes" id="UP000054886"/>
    </source>
</evidence>
<dbReference type="EMBL" id="LLZZ01000027">
    <property type="protein sequence ID" value="KTB11844.1"/>
    <property type="molecule type" value="Genomic_DNA"/>
</dbReference>
<reference evidence="3 4" key="1">
    <citation type="submission" date="2015-10" db="EMBL/GenBank/DDBJ databases">
        <title>Draft genomes sequences of Candida glabrata isolates 1A, 1B, 2A, 2B, 3A and 3B.</title>
        <authorList>
            <person name="Haavelsrud O.E."/>
            <person name="Gaustad P."/>
        </authorList>
    </citation>
    <scope>NUCLEOTIDE SEQUENCE [LARGE SCALE GENOMIC DNA]</scope>
    <source>
        <strain evidence="3">910700640</strain>
    </source>
</reference>
<dbReference type="GO" id="GO:0005737">
    <property type="term" value="C:cytoplasm"/>
    <property type="evidence" value="ECO:0007669"/>
    <property type="project" value="TreeGrafter"/>
</dbReference>
<name>A0A0W0CCU5_CANGB</name>
<dbReference type="InterPro" id="IPR023210">
    <property type="entry name" value="NADP_OxRdtase_dom"/>
</dbReference>
<feature type="domain" description="NADP-dependent oxidoreductase" evidence="2">
    <location>
        <begin position="17"/>
        <end position="331"/>
    </location>
</feature>
<sequence length="352" mass="39195">MSKIQQIRSTIRSIGTGYGLMSLTWKAVPTEQEQAFGAMKKAIDLARASNHIAFFNVGEFYGKDRVNLHLVRDFFKKYPELREHVIISCKGAMDLSDLHAMGKYDDVVKSVEACTEAIGGFIEIFEPARLDMDICKEGEVYPKESIQALKDLCDKGVIGAISLSEVDEKVINAVAADFGEYLACVEVELSLFCDDILHNGVAKACSDHNMAIICYSPLGKGILTGQITKNSDIPDGDFRKMLKSFSDEALQHNQEIVSFIRTEIIEKRPAGKEITLPQVALAWIKHWNGDSSYPNAKFIPIPSGSSAARVAENFDEEKSTISDEEFKKLNKYAFDFKPVGARYEFVSDPTKH</sequence>
<dbReference type="VEuPathDB" id="FungiDB:B1J91_D04752g"/>
<evidence type="ECO:0000256" key="1">
    <source>
        <dbReference type="ARBA" id="ARBA00023002"/>
    </source>
</evidence>
<dbReference type="GO" id="GO:0016491">
    <property type="term" value="F:oxidoreductase activity"/>
    <property type="evidence" value="ECO:0007669"/>
    <property type="project" value="UniProtKB-KW"/>
</dbReference>
<dbReference type="CDD" id="cd19077">
    <property type="entry name" value="AKR_AKR8A1-2"/>
    <property type="match status" value="1"/>
</dbReference>
<proteinExistence type="predicted"/>